<reference evidence="1 2" key="1">
    <citation type="submission" date="2016-11" db="EMBL/GenBank/DDBJ databases">
        <authorList>
            <person name="Varghese N."/>
            <person name="Submissions S."/>
        </authorList>
    </citation>
    <scope>NUCLEOTIDE SEQUENCE [LARGE SCALE GENOMIC DNA]</scope>
    <source>
        <strain evidence="1 2">DSM 29341</strain>
    </source>
</reference>
<name>A0A1M4ZF13_9RHOB</name>
<evidence type="ECO:0008006" key="3">
    <source>
        <dbReference type="Google" id="ProtNLM"/>
    </source>
</evidence>
<dbReference type="RefSeq" id="WP_223162509.1">
    <property type="nucleotide sequence ID" value="NZ_FQVK01000019.1"/>
</dbReference>
<sequence>MTRPLASGGAENAASVAPPTDFLDGFISEEEYAARRGVSLRTCQRDRQLRQSPPYVVIGRRVYYRIEAVREWLLAREQAADRKPSAPRAGRGR</sequence>
<dbReference type="SUPFAM" id="SSF46955">
    <property type="entry name" value="Putative DNA-binding domain"/>
    <property type="match status" value="1"/>
</dbReference>
<keyword evidence="2" id="KW-1185">Reference proteome</keyword>
<gene>
    <name evidence="1" type="ORF">SAMN05444279_11967</name>
</gene>
<proteinExistence type="predicted"/>
<organism evidence="1 2">
    <name type="scientific">Ruegeria intermedia</name>
    <dbReference type="NCBI Taxonomy" id="996115"/>
    <lineage>
        <taxon>Bacteria</taxon>
        <taxon>Pseudomonadati</taxon>
        <taxon>Pseudomonadota</taxon>
        <taxon>Alphaproteobacteria</taxon>
        <taxon>Rhodobacterales</taxon>
        <taxon>Roseobacteraceae</taxon>
        <taxon>Ruegeria</taxon>
    </lineage>
</organism>
<protein>
    <recommendedName>
        <fullName evidence="3">Helix-turn-helix domain-containing protein</fullName>
    </recommendedName>
</protein>
<evidence type="ECO:0000313" key="1">
    <source>
        <dbReference type="EMBL" id="SHF16382.1"/>
    </source>
</evidence>
<dbReference type="EMBL" id="FQVK01000019">
    <property type="protein sequence ID" value="SHF16382.1"/>
    <property type="molecule type" value="Genomic_DNA"/>
</dbReference>
<evidence type="ECO:0000313" key="2">
    <source>
        <dbReference type="Proteomes" id="UP000325134"/>
    </source>
</evidence>
<dbReference type="AlphaFoldDB" id="A0A1M4ZF13"/>
<dbReference type="Proteomes" id="UP000325134">
    <property type="component" value="Unassembled WGS sequence"/>
</dbReference>
<accession>A0A1M4ZF13</accession>
<dbReference type="InterPro" id="IPR009061">
    <property type="entry name" value="DNA-bd_dom_put_sf"/>
</dbReference>